<evidence type="ECO:0000313" key="7">
    <source>
        <dbReference type="EMBL" id="KUP90806.1"/>
    </source>
</evidence>
<proteinExistence type="inferred from homology"/>
<sequence length="293" mass="31617">MIDSGKPPIGAANAEAQTGPRTGGPDWENLNLFLAVARDGGLSAAARNTGRSPATLGRRMQGLERSIGRDLFVRHDRGYRLTSEGQALFAELTEVEARISRLTQRPDPDGLPLVKVSAGTWTTLVLLRGVDSLVGTPPDIRLRFVAAEQVLDIAHREVVIGFRNRRPTETSLAGRKLAAVEFAPYAAAGAPDRWIRVVADTPSARWVAQTSGGDTVCEVNSPRNALDLALAGQGTALLPCFIGDTEPGLQRVGNVVSELSHDQWLVTHDADRHLPEVRRAIDRMCRLLSRTGA</sequence>
<dbReference type="PATRIC" id="fig|1768241.3.peg.4546"/>
<dbReference type="Gene3D" id="3.40.190.290">
    <property type="match status" value="1"/>
</dbReference>
<dbReference type="GO" id="GO:0003700">
    <property type="term" value="F:DNA-binding transcription factor activity"/>
    <property type="evidence" value="ECO:0007669"/>
    <property type="project" value="InterPro"/>
</dbReference>
<dbReference type="InterPro" id="IPR036388">
    <property type="entry name" value="WH-like_DNA-bd_sf"/>
</dbReference>
<dbReference type="InterPro" id="IPR005119">
    <property type="entry name" value="LysR_subst-bd"/>
</dbReference>
<keyword evidence="3" id="KW-0238">DNA-binding</keyword>
<dbReference type="InterPro" id="IPR036390">
    <property type="entry name" value="WH_DNA-bd_sf"/>
</dbReference>
<dbReference type="Proteomes" id="UP000068382">
    <property type="component" value="Unassembled WGS sequence"/>
</dbReference>
<feature type="region of interest" description="Disordered" evidence="5">
    <location>
        <begin position="1"/>
        <end position="25"/>
    </location>
</feature>
<dbReference type="SUPFAM" id="SSF53850">
    <property type="entry name" value="Periplasmic binding protein-like II"/>
    <property type="match status" value="1"/>
</dbReference>
<dbReference type="Gene3D" id="1.10.10.10">
    <property type="entry name" value="Winged helix-like DNA-binding domain superfamily/Winged helix DNA-binding domain"/>
    <property type="match status" value="1"/>
</dbReference>
<evidence type="ECO:0000256" key="5">
    <source>
        <dbReference type="SAM" id="MobiDB-lite"/>
    </source>
</evidence>
<dbReference type="OrthoDB" id="9796526at2"/>
<dbReference type="GO" id="GO:0043565">
    <property type="term" value="F:sequence-specific DNA binding"/>
    <property type="evidence" value="ECO:0007669"/>
    <property type="project" value="TreeGrafter"/>
</dbReference>
<dbReference type="PANTHER" id="PTHR30537">
    <property type="entry name" value="HTH-TYPE TRANSCRIPTIONAL REGULATOR"/>
    <property type="match status" value="1"/>
</dbReference>
<evidence type="ECO:0000256" key="3">
    <source>
        <dbReference type="ARBA" id="ARBA00023125"/>
    </source>
</evidence>
<accession>A0A132BRG6</accession>
<feature type="domain" description="HTH lysR-type" evidence="6">
    <location>
        <begin position="25"/>
        <end position="82"/>
    </location>
</feature>
<evidence type="ECO:0000256" key="4">
    <source>
        <dbReference type="ARBA" id="ARBA00023163"/>
    </source>
</evidence>
<comment type="caution">
    <text evidence="7">The sequence shown here is derived from an EMBL/GenBank/DDBJ whole genome shotgun (WGS) entry which is preliminary data.</text>
</comment>
<comment type="similarity">
    <text evidence="1">Belongs to the LysR transcriptional regulatory family.</text>
</comment>
<reference evidence="7 8" key="1">
    <citation type="submission" date="2015-12" db="EMBL/GenBank/DDBJ databases">
        <title>Genome sequence of the marine Rhodobacteraceae strain O3.65, Candidatus Tritonibacter horizontis.</title>
        <authorList>
            <person name="Poehlein A."/>
            <person name="Giebel H.A."/>
            <person name="Voget S."/>
            <person name="Brinkhoff T."/>
        </authorList>
    </citation>
    <scope>NUCLEOTIDE SEQUENCE [LARGE SCALE GENOMIC DNA]</scope>
    <source>
        <strain evidence="7 8">O3.65</strain>
    </source>
</reference>
<keyword evidence="8" id="KW-1185">Reference proteome</keyword>
<keyword evidence="4" id="KW-0804">Transcription</keyword>
<dbReference type="GO" id="GO:0006351">
    <property type="term" value="P:DNA-templated transcription"/>
    <property type="evidence" value="ECO:0007669"/>
    <property type="project" value="TreeGrafter"/>
</dbReference>
<dbReference type="RefSeq" id="WP_082705276.1">
    <property type="nucleotide sequence ID" value="NZ_LPUY01000135.1"/>
</dbReference>
<gene>
    <name evidence="7" type="primary">dmlR_10</name>
    <name evidence="7" type="ORF">TRIHO_43510</name>
</gene>
<keyword evidence="2" id="KW-0805">Transcription regulation</keyword>
<organism evidence="7 8">
    <name type="scientific">Tritonibacter horizontis</name>
    <dbReference type="NCBI Taxonomy" id="1768241"/>
    <lineage>
        <taxon>Bacteria</taxon>
        <taxon>Pseudomonadati</taxon>
        <taxon>Pseudomonadota</taxon>
        <taxon>Alphaproteobacteria</taxon>
        <taxon>Rhodobacterales</taxon>
        <taxon>Paracoccaceae</taxon>
        <taxon>Tritonibacter</taxon>
    </lineage>
</organism>
<evidence type="ECO:0000313" key="8">
    <source>
        <dbReference type="Proteomes" id="UP000068382"/>
    </source>
</evidence>
<name>A0A132BRG6_9RHOB</name>
<dbReference type="EMBL" id="LPUY01000135">
    <property type="protein sequence ID" value="KUP90806.1"/>
    <property type="molecule type" value="Genomic_DNA"/>
</dbReference>
<dbReference type="Pfam" id="PF03466">
    <property type="entry name" value="LysR_substrate"/>
    <property type="match status" value="1"/>
</dbReference>
<dbReference type="SUPFAM" id="SSF46785">
    <property type="entry name" value="Winged helix' DNA-binding domain"/>
    <property type="match status" value="1"/>
</dbReference>
<dbReference type="PANTHER" id="PTHR30537:SF3">
    <property type="entry name" value="TRANSCRIPTIONAL REGULATORY PROTEIN"/>
    <property type="match status" value="1"/>
</dbReference>
<dbReference type="AlphaFoldDB" id="A0A132BRG6"/>
<evidence type="ECO:0000256" key="2">
    <source>
        <dbReference type="ARBA" id="ARBA00023015"/>
    </source>
</evidence>
<evidence type="ECO:0000256" key="1">
    <source>
        <dbReference type="ARBA" id="ARBA00009437"/>
    </source>
</evidence>
<dbReference type="PROSITE" id="PS50931">
    <property type="entry name" value="HTH_LYSR"/>
    <property type="match status" value="1"/>
</dbReference>
<protein>
    <submittedName>
        <fullName evidence="7">HTH-type transcriptional regulator DmlR</fullName>
    </submittedName>
</protein>
<dbReference type="InterPro" id="IPR058163">
    <property type="entry name" value="LysR-type_TF_proteobact-type"/>
</dbReference>
<dbReference type="Pfam" id="PF00126">
    <property type="entry name" value="HTH_1"/>
    <property type="match status" value="1"/>
</dbReference>
<dbReference type="InterPro" id="IPR000847">
    <property type="entry name" value="LysR_HTH_N"/>
</dbReference>
<evidence type="ECO:0000259" key="6">
    <source>
        <dbReference type="PROSITE" id="PS50931"/>
    </source>
</evidence>